<comment type="caution">
    <text evidence="2">The sequence shown here is derived from an EMBL/GenBank/DDBJ whole genome shotgun (WGS) entry which is preliminary data.</text>
</comment>
<evidence type="ECO:0000313" key="2">
    <source>
        <dbReference type="EMBL" id="KAF9461468.1"/>
    </source>
</evidence>
<keyword evidence="1" id="KW-0812">Transmembrane</keyword>
<proteinExistence type="predicted"/>
<sequence length="118" mass="12846">MLPNLDLNGTFGAFLIGVVISAAQVSALFALRCLHSILSTHAIYYYTISNYLNPTALLNSVWSLTVLLELSAILIFVVHIFYARRVYYVSRGNPALVFLVLALASAHCGTSIVITVKA</sequence>
<gene>
    <name evidence="2" type="ORF">BDZ94DRAFT_1310610</name>
</gene>
<keyword evidence="3" id="KW-1185">Reference proteome</keyword>
<evidence type="ECO:0000313" key="3">
    <source>
        <dbReference type="Proteomes" id="UP000807353"/>
    </source>
</evidence>
<name>A0A9P6CI31_9AGAR</name>
<accession>A0A9P6CI31</accession>
<keyword evidence="1" id="KW-0472">Membrane</keyword>
<evidence type="ECO:0000256" key="1">
    <source>
        <dbReference type="SAM" id="Phobius"/>
    </source>
</evidence>
<dbReference type="OrthoDB" id="2535105at2759"/>
<dbReference type="Proteomes" id="UP000807353">
    <property type="component" value="Unassembled WGS sequence"/>
</dbReference>
<feature type="transmembrane region" description="Helical" evidence="1">
    <location>
        <begin position="12"/>
        <end position="31"/>
    </location>
</feature>
<protein>
    <submittedName>
        <fullName evidence="2">Uncharacterized protein</fullName>
    </submittedName>
</protein>
<feature type="transmembrane region" description="Helical" evidence="1">
    <location>
        <begin position="95"/>
        <end position="116"/>
    </location>
</feature>
<organism evidence="2 3">
    <name type="scientific">Collybia nuda</name>
    <dbReference type="NCBI Taxonomy" id="64659"/>
    <lineage>
        <taxon>Eukaryota</taxon>
        <taxon>Fungi</taxon>
        <taxon>Dikarya</taxon>
        <taxon>Basidiomycota</taxon>
        <taxon>Agaricomycotina</taxon>
        <taxon>Agaricomycetes</taxon>
        <taxon>Agaricomycetidae</taxon>
        <taxon>Agaricales</taxon>
        <taxon>Tricholomatineae</taxon>
        <taxon>Clitocybaceae</taxon>
        <taxon>Collybia</taxon>
    </lineage>
</organism>
<reference evidence="2" key="1">
    <citation type="submission" date="2020-11" db="EMBL/GenBank/DDBJ databases">
        <authorList>
            <consortium name="DOE Joint Genome Institute"/>
            <person name="Ahrendt S."/>
            <person name="Riley R."/>
            <person name="Andreopoulos W."/>
            <person name="Labutti K."/>
            <person name="Pangilinan J."/>
            <person name="Ruiz-Duenas F.J."/>
            <person name="Barrasa J.M."/>
            <person name="Sanchez-Garcia M."/>
            <person name="Camarero S."/>
            <person name="Miyauchi S."/>
            <person name="Serrano A."/>
            <person name="Linde D."/>
            <person name="Babiker R."/>
            <person name="Drula E."/>
            <person name="Ayuso-Fernandez I."/>
            <person name="Pacheco R."/>
            <person name="Padilla G."/>
            <person name="Ferreira P."/>
            <person name="Barriuso J."/>
            <person name="Kellner H."/>
            <person name="Castanera R."/>
            <person name="Alfaro M."/>
            <person name="Ramirez L."/>
            <person name="Pisabarro A.G."/>
            <person name="Kuo A."/>
            <person name="Tritt A."/>
            <person name="Lipzen A."/>
            <person name="He G."/>
            <person name="Yan M."/>
            <person name="Ng V."/>
            <person name="Cullen D."/>
            <person name="Martin F."/>
            <person name="Rosso M.-N."/>
            <person name="Henrissat B."/>
            <person name="Hibbett D."/>
            <person name="Martinez A.T."/>
            <person name="Grigoriev I.V."/>
        </authorList>
    </citation>
    <scope>NUCLEOTIDE SEQUENCE</scope>
    <source>
        <strain evidence="2">CBS 247.69</strain>
    </source>
</reference>
<keyword evidence="1" id="KW-1133">Transmembrane helix</keyword>
<feature type="transmembrane region" description="Helical" evidence="1">
    <location>
        <begin position="61"/>
        <end position="83"/>
    </location>
</feature>
<dbReference type="EMBL" id="MU150284">
    <property type="protein sequence ID" value="KAF9461468.1"/>
    <property type="molecule type" value="Genomic_DNA"/>
</dbReference>
<dbReference type="AlphaFoldDB" id="A0A9P6CI31"/>